<dbReference type="GO" id="GO:0000976">
    <property type="term" value="F:transcription cis-regulatory region binding"/>
    <property type="evidence" value="ECO:0007669"/>
    <property type="project" value="TreeGrafter"/>
</dbReference>
<dbReference type="Proteomes" id="UP000516320">
    <property type="component" value="Chromosome"/>
</dbReference>
<evidence type="ECO:0000313" key="5">
    <source>
        <dbReference type="Proteomes" id="UP000516320"/>
    </source>
</evidence>
<sequence>MSSPSNPIGLISGVAKDNIEWNHGCDKVESSILASAKRLIIERGVQGTSMAAIARDAGISRPTLYARYENRDAIVRQLLNNEIVGLLDAVFPIPTTLEDFINQIIQVAEKAIGSKFLKAIVSHDPEALVTYQYARLGRSQLTLIRFIKNIILKLQQDNNISQEKICKDDPEVLATFVLSTTQAVALQSTALEPHLAGRTTWKIELSKILKGYLSNV</sequence>
<protein>
    <submittedName>
        <fullName evidence="4">TetR family transcriptional regulator</fullName>
    </submittedName>
</protein>
<dbReference type="SUPFAM" id="SSF46689">
    <property type="entry name" value="Homeodomain-like"/>
    <property type="match status" value="1"/>
</dbReference>
<evidence type="ECO:0000259" key="3">
    <source>
        <dbReference type="PROSITE" id="PS50977"/>
    </source>
</evidence>
<feature type="DNA-binding region" description="H-T-H motif" evidence="2">
    <location>
        <begin position="49"/>
        <end position="68"/>
    </location>
</feature>
<keyword evidence="1 2" id="KW-0238">DNA-binding</keyword>
<dbReference type="PANTHER" id="PTHR30055">
    <property type="entry name" value="HTH-TYPE TRANSCRIPTIONAL REGULATOR RUTR"/>
    <property type="match status" value="1"/>
</dbReference>
<dbReference type="PROSITE" id="PS50977">
    <property type="entry name" value="HTH_TETR_2"/>
    <property type="match status" value="1"/>
</dbReference>
<evidence type="ECO:0000256" key="2">
    <source>
        <dbReference type="PROSITE-ProRule" id="PRU00335"/>
    </source>
</evidence>
<dbReference type="RefSeq" id="WP_187974683.1">
    <property type="nucleotide sequence ID" value="NZ_CP046884.1"/>
</dbReference>
<feature type="domain" description="HTH tetR-type" evidence="3">
    <location>
        <begin position="26"/>
        <end position="86"/>
    </location>
</feature>
<dbReference type="InterPro" id="IPR009057">
    <property type="entry name" value="Homeodomain-like_sf"/>
</dbReference>
<dbReference type="InterPro" id="IPR050109">
    <property type="entry name" value="HTH-type_TetR-like_transc_reg"/>
</dbReference>
<accession>A0A7H0SL03</accession>
<dbReference type="GO" id="GO:0003700">
    <property type="term" value="F:DNA-binding transcription factor activity"/>
    <property type="evidence" value="ECO:0007669"/>
    <property type="project" value="TreeGrafter"/>
</dbReference>
<proteinExistence type="predicted"/>
<organism evidence="4 5">
    <name type="scientific">Corynebacterium poyangense</name>
    <dbReference type="NCBI Taxonomy" id="2684405"/>
    <lineage>
        <taxon>Bacteria</taxon>
        <taxon>Bacillati</taxon>
        <taxon>Actinomycetota</taxon>
        <taxon>Actinomycetes</taxon>
        <taxon>Mycobacteriales</taxon>
        <taxon>Corynebacteriaceae</taxon>
        <taxon>Corynebacterium</taxon>
    </lineage>
</organism>
<dbReference type="KEGG" id="cpoy:GP475_00230"/>
<dbReference type="Gene3D" id="1.10.357.10">
    <property type="entry name" value="Tetracycline Repressor, domain 2"/>
    <property type="match status" value="1"/>
</dbReference>
<dbReference type="EMBL" id="CP046884">
    <property type="protein sequence ID" value="QNQ89228.1"/>
    <property type="molecule type" value="Genomic_DNA"/>
</dbReference>
<dbReference type="PRINTS" id="PR00455">
    <property type="entry name" value="HTHTETR"/>
</dbReference>
<dbReference type="Pfam" id="PF00440">
    <property type="entry name" value="TetR_N"/>
    <property type="match status" value="1"/>
</dbReference>
<gene>
    <name evidence="4" type="ORF">GP475_00230</name>
</gene>
<reference evidence="4 5" key="1">
    <citation type="submission" date="2019-12" db="EMBL/GenBank/DDBJ databases">
        <title>Corynebacterium sp. nov., isolated from feces of the Anser Albifrons in China.</title>
        <authorList>
            <person name="Liu Q."/>
        </authorList>
    </citation>
    <scope>NUCLEOTIDE SEQUENCE [LARGE SCALE GENOMIC DNA]</scope>
    <source>
        <strain evidence="4 5">4H37-19</strain>
    </source>
</reference>
<dbReference type="InterPro" id="IPR001647">
    <property type="entry name" value="HTH_TetR"/>
</dbReference>
<evidence type="ECO:0000313" key="4">
    <source>
        <dbReference type="EMBL" id="QNQ89228.1"/>
    </source>
</evidence>
<evidence type="ECO:0000256" key="1">
    <source>
        <dbReference type="ARBA" id="ARBA00023125"/>
    </source>
</evidence>
<name>A0A7H0SL03_9CORY</name>
<dbReference type="PANTHER" id="PTHR30055:SF146">
    <property type="entry name" value="HTH-TYPE TRANSCRIPTIONAL DUAL REGULATOR CECR"/>
    <property type="match status" value="1"/>
</dbReference>
<keyword evidence="5" id="KW-1185">Reference proteome</keyword>
<dbReference type="AlphaFoldDB" id="A0A7H0SL03"/>